<protein>
    <submittedName>
        <fullName evidence="2">Uncharacterized protein</fullName>
    </submittedName>
</protein>
<comment type="caution">
    <text evidence="2">The sequence shown here is derived from an EMBL/GenBank/DDBJ whole genome shotgun (WGS) entry which is preliminary data.</text>
</comment>
<feature type="region of interest" description="Disordered" evidence="1">
    <location>
        <begin position="1"/>
        <end position="77"/>
    </location>
</feature>
<dbReference type="Proteomes" id="UP000553632">
    <property type="component" value="Unassembled WGS sequence"/>
</dbReference>
<feature type="compositionally biased region" description="Acidic residues" evidence="1">
    <location>
        <begin position="67"/>
        <end position="77"/>
    </location>
</feature>
<dbReference type="AlphaFoldDB" id="A0A7J6R561"/>
<keyword evidence="3" id="KW-1185">Reference proteome</keyword>
<evidence type="ECO:0000256" key="1">
    <source>
        <dbReference type="SAM" id="MobiDB-lite"/>
    </source>
</evidence>
<feature type="non-terminal residue" evidence="2">
    <location>
        <position position="1"/>
    </location>
</feature>
<name>A0A7J6R561_PEROL</name>
<dbReference type="EMBL" id="JABANO010028483">
    <property type="protein sequence ID" value="KAF4715076.1"/>
    <property type="molecule type" value="Genomic_DNA"/>
</dbReference>
<gene>
    <name evidence="2" type="ORF">FOZ63_025113</name>
</gene>
<evidence type="ECO:0000313" key="2">
    <source>
        <dbReference type="EMBL" id="KAF4715076.1"/>
    </source>
</evidence>
<sequence>DTEQDKNEGVEVGDIMDVEGPEENVQREPNEEDENEDKEDNMDREMGDVDLKEGGEIEEKLKGPEEQEKDEEVILLD</sequence>
<organism evidence="2 3">
    <name type="scientific">Perkinsus olseni</name>
    <name type="common">Perkinsus atlanticus</name>
    <dbReference type="NCBI Taxonomy" id="32597"/>
    <lineage>
        <taxon>Eukaryota</taxon>
        <taxon>Sar</taxon>
        <taxon>Alveolata</taxon>
        <taxon>Perkinsozoa</taxon>
        <taxon>Perkinsea</taxon>
        <taxon>Perkinsida</taxon>
        <taxon>Perkinsidae</taxon>
        <taxon>Perkinsus</taxon>
    </lineage>
</organism>
<accession>A0A7J6R561</accession>
<feature type="compositionally biased region" description="Acidic residues" evidence="1">
    <location>
        <begin position="30"/>
        <end position="40"/>
    </location>
</feature>
<proteinExistence type="predicted"/>
<reference evidence="2 3" key="1">
    <citation type="submission" date="2020-04" db="EMBL/GenBank/DDBJ databases">
        <title>Perkinsus olseni comparative genomics.</title>
        <authorList>
            <person name="Bogema D.R."/>
        </authorList>
    </citation>
    <scope>NUCLEOTIDE SEQUENCE [LARGE SCALE GENOMIC DNA]</scope>
    <source>
        <strain evidence="2 3">ATCC PRA-207</strain>
    </source>
</reference>
<evidence type="ECO:0000313" key="3">
    <source>
        <dbReference type="Proteomes" id="UP000553632"/>
    </source>
</evidence>
<feature type="compositionally biased region" description="Basic and acidic residues" evidence="1">
    <location>
        <begin position="41"/>
        <end position="66"/>
    </location>
</feature>